<evidence type="ECO:0000256" key="5">
    <source>
        <dbReference type="ARBA" id="ARBA00022596"/>
    </source>
</evidence>
<evidence type="ECO:0000256" key="2">
    <source>
        <dbReference type="ARBA" id="ARBA00005417"/>
    </source>
</evidence>
<reference evidence="17" key="1">
    <citation type="submission" date="2024-05" db="EMBL/GenBank/DDBJ databases">
        <title>Isolation and characterization of Sporomusa carbonis sp. nov., a carboxydotrophic hydrogenogen in the genus of Sporomusa isolated from a charcoal burning pile.</title>
        <authorList>
            <person name="Boeer T."/>
            <person name="Rosenbaum F."/>
            <person name="Eysell L."/>
            <person name="Mueller V."/>
            <person name="Daniel R."/>
            <person name="Poehlein A."/>
        </authorList>
    </citation>
    <scope>NUCLEOTIDE SEQUENCE [LARGE SCALE GENOMIC DNA]</scope>
    <source>
        <strain evidence="17">DSM 3132</strain>
    </source>
</reference>
<protein>
    <recommendedName>
        <fullName evidence="14">Nickel import system ATP-binding protein NikD</fullName>
        <ecNumber evidence="13">7.2.2.11</ecNumber>
    </recommendedName>
</protein>
<dbReference type="InterPro" id="IPR050388">
    <property type="entry name" value="ABC_Ni/Peptide_Import"/>
</dbReference>
<evidence type="ECO:0000256" key="1">
    <source>
        <dbReference type="ARBA" id="ARBA00004202"/>
    </source>
</evidence>
<dbReference type="InterPro" id="IPR003593">
    <property type="entry name" value="AAA+_ATPase"/>
</dbReference>
<evidence type="ECO:0000256" key="13">
    <source>
        <dbReference type="ARBA" id="ARBA00039098"/>
    </source>
</evidence>
<evidence type="ECO:0000256" key="12">
    <source>
        <dbReference type="ARBA" id="ARBA00038669"/>
    </source>
</evidence>
<evidence type="ECO:0000313" key="17">
    <source>
        <dbReference type="EMBL" id="XFO73322.1"/>
    </source>
</evidence>
<dbReference type="PANTHER" id="PTHR43297">
    <property type="entry name" value="OLIGOPEPTIDE TRANSPORT ATP-BINDING PROTEIN APPD"/>
    <property type="match status" value="1"/>
</dbReference>
<evidence type="ECO:0000256" key="8">
    <source>
        <dbReference type="ARBA" id="ARBA00022967"/>
    </source>
</evidence>
<dbReference type="CDD" id="cd03257">
    <property type="entry name" value="ABC_NikE_OppD_transporters"/>
    <property type="match status" value="1"/>
</dbReference>
<dbReference type="RefSeq" id="WP_169716701.1">
    <property type="nucleotide sequence ID" value="NZ_CP155571.1"/>
</dbReference>
<dbReference type="SMART" id="SM00382">
    <property type="entry name" value="AAA"/>
    <property type="match status" value="1"/>
</dbReference>
<keyword evidence="4" id="KW-1003">Cell membrane</keyword>
<dbReference type="EC" id="7.2.2.11" evidence="13"/>
<keyword evidence="9" id="KW-0406">Ion transport</keyword>
<proteinExistence type="inferred from homology"/>
<dbReference type="Pfam" id="PF00005">
    <property type="entry name" value="ABC_tran"/>
    <property type="match status" value="1"/>
</dbReference>
<sequence>MNDNICIKNVTVSFTAKAGIVQAVNHIDAIFNSGEITGIIGETGSGKSVLGLSVLRLLAENSRVTGNIIYQDRDILQLPAQELNQLRGKTIAFIPQNTDTAFNPVMTVGRQIGEGAAYHHNIPQAAARRQAIEQLRRYAFQEPQTVAARYPFQLSGGMRQRALCAMSTALSPKWLIADEPTKGLDAIIRRQVFQLFHDLKASAGISVMLITHDLRLAEKLCDAIFVLYAGTVLEQGTAGEIFAGPLHPYTRGLINAQPHKTLTPLPGMPPSLIDLPAGCKFQPRCSCRKSICRLQEPPLQAINGRRQVRCWQYA</sequence>
<keyword evidence="10" id="KW-0921">Nickel transport</keyword>
<organism evidence="17 18">
    <name type="scientific">Sporomusa acidovorans (strain ATCC 49682 / DSM 3132 / Mol)</name>
    <dbReference type="NCBI Taxonomy" id="1123286"/>
    <lineage>
        <taxon>Bacteria</taxon>
        <taxon>Bacillati</taxon>
        <taxon>Bacillota</taxon>
        <taxon>Negativicutes</taxon>
        <taxon>Selenomonadales</taxon>
        <taxon>Sporomusaceae</taxon>
        <taxon>Sporomusa</taxon>
    </lineage>
</organism>
<keyword evidence="6" id="KW-0547">Nucleotide-binding</keyword>
<keyword evidence="3" id="KW-0813">Transport</keyword>
<dbReference type="Pfam" id="PF08352">
    <property type="entry name" value="oligo_HPY"/>
    <property type="match status" value="1"/>
</dbReference>
<keyword evidence="18" id="KW-1185">Reference proteome</keyword>
<evidence type="ECO:0000256" key="15">
    <source>
        <dbReference type="ARBA" id="ARBA00048610"/>
    </source>
</evidence>
<evidence type="ECO:0000256" key="9">
    <source>
        <dbReference type="ARBA" id="ARBA00023065"/>
    </source>
</evidence>
<dbReference type="PANTHER" id="PTHR43297:SF13">
    <property type="entry name" value="NICKEL ABC TRANSPORTER, ATP-BINDING PROTEIN"/>
    <property type="match status" value="1"/>
</dbReference>
<dbReference type="Gene3D" id="3.40.50.300">
    <property type="entry name" value="P-loop containing nucleotide triphosphate hydrolases"/>
    <property type="match status" value="1"/>
</dbReference>
<dbReference type="SUPFAM" id="SSF52540">
    <property type="entry name" value="P-loop containing nucleoside triphosphate hydrolases"/>
    <property type="match status" value="1"/>
</dbReference>
<dbReference type="PROSITE" id="PS50893">
    <property type="entry name" value="ABC_TRANSPORTER_2"/>
    <property type="match status" value="1"/>
</dbReference>
<keyword evidence="11" id="KW-0472">Membrane</keyword>
<comment type="subcellular location">
    <subcellularLocation>
        <location evidence="1">Cell membrane</location>
        <topology evidence="1">Peripheral membrane protein</topology>
    </subcellularLocation>
</comment>
<evidence type="ECO:0000256" key="3">
    <source>
        <dbReference type="ARBA" id="ARBA00022448"/>
    </source>
</evidence>
<evidence type="ECO:0000256" key="14">
    <source>
        <dbReference type="ARBA" id="ARBA00044143"/>
    </source>
</evidence>
<gene>
    <name evidence="17" type="primary">oppD_3</name>
    <name evidence="17" type="ORF">SPACI_034080</name>
</gene>
<evidence type="ECO:0000256" key="6">
    <source>
        <dbReference type="ARBA" id="ARBA00022741"/>
    </source>
</evidence>
<evidence type="ECO:0000313" key="18">
    <source>
        <dbReference type="Proteomes" id="UP000216052"/>
    </source>
</evidence>
<feature type="domain" description="ABC transporter" evidence="16">
    <location>
        <begin position="7"/>
        <end position="254"/>
    </location>
</feature>
<dbReference type="GO" id="GO:0005524">
    <property type="term" value="F:ATP binding"/>
    <property type="evidence" value="ECO:0007669"/>
    <property type="project" value="UniProtKB-KW"/>
</dbReference>
<dbReference type="EMBL" id="CP155571">
    <property type="protein sequence ID" value="XFO73322.1"/>
    <property type="molecule type" value="Genomic_DNA"/>
</dbReference>
<dbReference type="NCBIfam" id="TIGR01727">
    <property type="entry name" value="oligo_HPY"/>
    <property type="match status" value="1"/>
</dbReference>
<keyword evidence="5" id="KW-0533">Nickel</keyword>
<keyword evidence="8" id="KW-1278">Translocase</keyword>
<evidence type="ECO:0000259" key="16">
    <source>
        <dbReference type="PROSITE" id="PS50893"/>
    </source>
</evidence>
<dbReference type="InterPro" id="IPR003439">
    <property type="entry name" value="ABC_transporter-like_ATP-bd"/>
</dbReference>
<dbReference type="InterPro" id="IPR013563">
    <property type="entry name" value="Oligopep_ABC_C"/>
</dbReference>
<name>A0ABZ3J4L8_SPOA4</name>
<accession>A0ABZ3J4L8</accession>
<dbReference type="InterPro" id="IPR027417">
    <property type="entry name" value="P-loop_NTPase"/>
</dbReference>
<comment type="similarity">
    <text evidence="2">Belongs to the ABC transporter superfamily.</text>
</comment>
<evidence type="ECO:0000256" key="7">
    <source>
        <dbReference type="ARBA" id="ARBA00022840"/>
    </source>
</evidence>
<dbReference type="Proteomes" id="UP000216052">
    <property type="component" value="Chromosome"/>
</dbReference>
<comment type="subunit">
    <text evidence="12">The complex is composed of two ATP-binding proteins (NikD and NikE), two transmembrane proteins (NikB and NikC) and a solute-binding protein (NikA).</text>
</comment>
<evidence type="ECO:0000256" key="10">
    <source>
        <dbReference type="ARBA" id="ARBA00023112"/>
    </source>
</evidence>
<comment type="catalytic activity">
    <reaction evidence="15">
        <text>Ni(2+)(out) + ATP + H2O = Ni(2+)(in) + ADP + phosphate + H(+)</text>
        <dbReference type="Rhea" id="RHEA:15557"/>
        <dbReference type="ChEBI" id="CHEBI:15377"/>
        <dbReference type="ChEBI" id="CHEBI:15378"/>
        <dbReference type="ChEBI" id="CHEBI:30616"/>
        <dbReference type="ChEBI" id="CHEBI:43474"/>
        <dbReference type="ChEBI" id="CHEBI:49786"/>
        <dbReference type="ChEBI" id="CHEBI:456216"/>
        <dbReference type="EC" id="7.2.2.11"/>
    </reaction>
    <physiologicalReaction direction="left-to-right" evidence="15">
        <dbReference type="Rhea" id="RHEA:15558"/>
    </physiologicalReaction>
</comment>
<evidence type="ECO:0000256" key="11">
    <source>
        <dbReference type="ARBA" id="ARBA00023136"/>
    </source>
</evidence>
<keyword evidence="7 17" id="KW-0067">ATP-binding</keyword>
<evidence type="ECO:0000256" key="4">
    <source>
        <dbReference type="ARBA" id="ARBA00022475"/>
    </source>
</evidence>